<dbReference type="GO" id="GO:0006508">
    <property type="term" value="P:proteolysis"/>
    <property type="evidence" value="ECO:0007669"/>
    <property type="project" value="UniProtKB-KW"/>
</dbReference>
<name>A0A8J9VSN8_9NEOP</name>
<comment type="caution">
    <text evidence="1">Lacks conserved residue(s) required for the propagation of feature annotation.</text>
</comment>
<evidence type="ECO:0000256" key="2">
    <source>
        <dbReference type="RuleBase" id="RU361183"/>
    </source>
</evidence>
<keyword evidence="2" id="KW-0482">Metalloprotease</keyword>
<dbReference type="EMBL" id="OV170226">
    <property type="protein sequence ID" value="CAH0726445.1"/>
    <property type="molecule type" value="Genomic_DNA"/>
</dbReference>
<dbReference type="AlphaFoldDB" id="A0A8J9VSN8"/>
<protein>
    <recommendedName>
        <fullName evidence="2">Metalloendopeptidase</fullName>
        <ecNumber evidence="2">3.4.24.-</ecNumber>
    </recommendedName>
</protein>
<evidence type="ECO:0000256" key="1">
    <source>
        <dbReference type="PROSITE-ProRule" id="PRU01211"/>
    </source>
</evidence>
<evidence type="ECO:0000313" key="5">
    <source>
        <dbReference type="EMBL" id="CAH0726445.1"/>
    </source>
</evidence>
<dbReference type="GO" id="GO:0046872">
    <property type="term" value="F:metal ion binding"/>
    <property type="evidence" value="ECO:0007669"/>
    <property type="project" value="UniProtKB-KW"/>
</dbReference>
<feature type="domain" description="Peptidase M12A" evidence="4">
    <location>
        <begin position="1"/>
        <end position="202"/>
    </location>
</feature>
<keyword evidence="2" id="KW-0378">Hydrolase</keyword>
<keyword evidence="1" id="KW-1015">Disulfide bond</keyword>
<feature type="non-terminal residue" evidence="5">
    <location>
        <position position="382"/>
    </location>
</feature>
<dbReference type="EC" id="3.4.24.-" evidence="2"/>
<keyword evidence="6" id="KW-1185">Reference proteome</keyword>
<evidence type="ECO:0000313" key="6">
    <source>
        <dbReference type="Proteomes" id="UP000838878"/>
    </source>
</evidence>
<dbReference type="InterPro" id="IPR001506">
    <property type="entry name" value="Peptidase_M12A"/>
</dbReference>
<evidence type="ECO:0000259" key="4">
    <source>
        <dbReference type="PROSITE" id="PS51864"/>
    </source>
</evidence>
<dbReference type="GO" id="GO:0004222">
    <property type="term" value="F:metalloendopeptidase activity"/>
    <property type="evidence" value="ECO:0007669"/>
    <property type="project" value="UniProtKB-UniRule"/>
</dbReference>
<dbReference type="PRINTS" id="PR00480">
    <property type="entry name" value="ASTACIN"/>
</dbReference>
<dbReference type="SUPFAM" id="SSF55486">
    <property type="entry name" value="Metalloproteases ('zincins'), catalytic domain"/>
    <property type="match status" value="1"/>
</dbReference>
<dbReference type="Proteomes" id="UP000838878">
    <property type="component" value="Chromosome 6"/>
</dbReference>
<keyword evidence="2" id="KW-0479">Metal-binding</keyword>
<accession>A0A8J9VSN8</accession>
<feature type="compositionally biased region" description="Polar residues" evidence="3">
    <location>
        <begin position="307"/>
        <end position="316"/>
    </location>
</feature>
<dbReference type="Pfam" id="PF01400">
    <property type="entry name" value="Astacin"/>
    <property type="match status" value="1"/>
</dbReference>
<gene>
    <name evidence="5" type="ORF">BINO364_LOCUS11901</name>
</gene>
<keyword evidence="2" id="KW-0645">Protease</keyword>
<dbReference type="PANTHER" id="PTHR10127:SF850">
    <property type="entry name" value="METALLOENDOPEPTIDASE"/>
    <property type="match status" value="1"/>
</dbReference>
<proteinExistence type="predicted"/>
<dbReference type="OrthoDB" id="291007at2759"/>
<comment type="cofactor">
    <cofactor evidence="2">
        <name>Zn(2+)</name>
        <dbReference type="ChEBI" id="CHEBI:29105"/>
    </cofactor>
    <text evidence="2">Binds 1 zinc ion per subunit.</text>
</comment>
<feature type="disulfide bond" evidence="1">
    <location>
        <begin position="64"/>
        <end position="86"/>
    </location>
</feature>
<dbReference type="PROSITE" id="PS51864">
    <property type="entry name" value="ASTACIN"/>
    <property type="match status" value="1"/>
</dbReference>
<feature type="compositionally biased region" description="Basic and acidic residues" evidence="3">
    <location>
        <begin position="317"/>
        <end position="335"/>
    </location>
</feature>
<dbReference type="InterPro" id="IPR024079">
    <property type="entry name" value="MetalloPept_cat_dom_sf"/>
</dbReference>
<feature type="compositionally biased region" description="Basic and acidic residues" evidence="3">
    <location>
        <begin position="252"/>
        <end position="269"/>
    </location>
</feature>
<feature type="compositionally biased region" description="Basic and acidic residues" evidence="3">
    <location>
        <begin position="290"/>
        <end position="306"/>
    </location>
</feature>
<evidence type="ECO:0000256" key="3">
    <source>
        <dbReference type="SAM" id="MobiDB-lite"/>
    </source>
</evidence>
<reference evidence="5" key="1">
    <citation type="submission" date="2021-12" db="EMBL/GenBank/DDBJ databases">
        <authorList>
            <person name="Martin H S."/>
        </authorList>
    </citation>
    <scope>NUCLEOTIDE SEQUENCE</scope>
</reference>
<keyword evidence="2" id="KW-0862">Zinc</keyword>
<sequence length="382" mass="43624">MDNDERGFDLNEEDMHKVLRDKIRLELEFINKVTGLRFLEIPQPPEDDKSRWVFFINRKGLQGCVDLAFNNFTTEGVQRVVLGYDCLSDGNLAGIVLAIVGVPPQHNAPNRDEHIKLHKENILPDKLYLFEILKDDEWLFHDMQYDTHSAGHYLPHQYTSNGAATITMLESKRLTPGFQINSGKKLSSIDIKKIKSLYNYISRQRESPKQVPGCEKLFQPGSNISNFEVAPPKIKPLKKPSKYLGVENTNDQSEKKETEENEKASKSDIDIASNKGNAYQEENESVAEENLPKEEKTSKEDDKNDKVQNTAQNNSNIKEDTDNIKGEKENKDNMDKNALNNVMNDDYESPVISREKYTLTHLVDKKASILDRSDYQTGDEQG</sequence>
<organism evidence="5 6">
    <name type="scientific">Brenthis ino</name>
    <name type="common">lesser marbled fritillary</name>
    <dbReference type="NCBI Taxonomy" id="405034"/>
    <lineage>
        <taxon>Eukaryota</taxon>
        <taxon>Metazoa</taxon>
        <taxon>Ecdysozoa</taxon>
        <taxon>Arthropoda</taxon>
        <taxon>Hexapoda</taxon>
        <taxon>Insecta</taxon>
        <taxon>Pterygota</taxon>
        <taxon>Neoptera</taxon>
        <taxon>Endopterygota</taxon>
        <taxon>Lepidoptera</taxon>
        <taxon>Glossata</taxon>
        <taxon>Ditrysia</taxon>
        <taxon>Papilionoidea</taxon>
        <taxon>Nymphalidae</taxon>
        <taxon>Heliconiinae</taxon>
        <taxon>Argynnini</taxon>
        <taxon>Brenthis</taxon>
    </lineage>
</organism>
<dbReference type="Gene3D" id="3.40.390.10">
    <property type="entry name" value="Collagenase (Catalytic Domain)"/>
    <property type="match status" value="1"/>
</dbReference>
<dbReference type="PANTHER" id="PTHR10127">
    <property type="entry name" value="DISCOIDIN, CUB, EGF, LAMININ , AND ZINC METALLOPROTEASE DOMAIN CONTAINING"/>
    <property type="match status" value="1"/>
</dbReference>
<feature type="region of interest" description="Disordered" evidence="3">
    <location>
        <begin position="220"/>
        <end position="351"/>
    </location>
</feature>